<evidence type="ECO:0000256" key="6">
    <source>
        <dbReference type="ARBA" id="ARBA00022917"/>
    </source>
</evidence>
<keyword evidence="7 8" id="KW-0030">Aminoacyl-tRNA synthetase</keyword>
<dbReference type="Gene3D" id="1.10.10.350">
    <property type="match status" value="1"/>
</dbReference>
<dbReference type="OrthoDB" id="9807503at2"/>
<evidence type="ECO:0000256" key="2">
    <source>
        <dbReference type="ARBA" id="ARBA00022490"/>
    </source>
</evidence>
<dbReference type="GO" id="GO:0000049">
    <property type="term" value="F:tRNA binding"/>
    <property type="evidence" value="ECO:0007669"/>
    <property type="project" value="InterPro"/>
</dbReference>
<feature type="binding site" evidence="8">
    <location>
        <position position="255"/>
    </location>
    <ligand>
        <name>ATP</name>
        <dbReference type="ChEBI" id="CHEBI:30616"/>
    </ligand>
</feature>
<dbReference type="SUPFAM" id="SSF52374">
    <property type="entry name" value="Nucleotidylyl transferase"/>
    <property type="match status" value="1"/>
</dbReference>
<evidence type="ECO:0000256" key="7">
    <source>
        <dbReference type="ARBA" id="ARBA00023146"/>
    </source>
</evidence>
<dbReference type="InterPro" id="IPR045462">
    <property type="entry name" value="aa-tRNA-synth_I_cd-bd"/>
</dbReference>
<dbReference type="Pfam" id="PF19269">
    <property type="entry name" value="Anticodon_2"/>
    <property type="match status" value="1"/>
</dbReference>
<proteinExistence type="inferred from homology"/>
<keyword evidence="5 8" id="KW-0067">ATP-binding</keyword>
<dbReference type="FunFam" id="3.40.50.620:FF:000045">
    <property type="entry name" value="Glutamate--tRNA ligase, mitochondrial"/>
    <property type="match status" value="1"/>
</dbReference>
<dbReference type="GO" id="GO:0006424">
    <property type="term" value="P:glutamyl-tRNA aminoacylation"/>
    <property type="evidence" value="ECO:0007669"/>
    <property type="project" value="UniProtKB-UniRule"/>
</dbReference>
<keyword evidence="6 8" id="KW-0648">Protein biosynthesis</keyword>
<dbReference type="EC" id="6.1.1.17" evidence="8"/>
<dbReference type="eggNOG" id="COG0008">
    <property type="taxonomic scope" value="Bacteria"/>
</dbReference>
<dbReference type="InterPro" id="IPR008925">
    <property type="entry name" value="aa_tRNA-synth_I_cd-bd_sf"/>
</dbReference>
<name>G8QYA6_SPHPG</name>
<dbReference type="GO" id="GO:0008270">
    <property type="term" value="F:zinc ion binding"/>
    <property type="evidence" value="ECO:0007669"/>
    <property type="project" value="InterPro"/>
</dbReference>
<feature type="domain" description="Glutamyl/glutaminyl-tRNA synthetase class Ib catalytic" evidence="9">
    <location>
        <begin position="2"/>
        <end position="321"/>
    </location>
</feature>
<dbReference type="EMBL" id="CP003155">
    <property type="protein sequence ID" value="AEV30753.1"/>
    <property type="molecule type" value="Genomic_DNA"/>
</dbReference>
<evidence type="ECO:0000313" key="11">
    <source>
        <dbReference type="EMBL" id="AEV30753.1"/>
    </source>
</evidence>
<reference evidence="11 12" key="1">
    <citation type="submission" date="2011-11" db="EMBL/GenBank/DDBJ databases">
        <title>Complete sequence of Spirochaeta sp. grapes.</title>
        <authorList>
            <consortium name="US DOE Joint Genome Institute"/>
            <person name="Lucas S."/>
            <person name="Han J."/>
            <person name="Lapidus A."/>
            <person name="Cheng J.-F."/>
            <person name="Goodwin L."/>
            <person name="Pitluck S."/>
            <person name="Peters L."/>
            <person name="Ovchinnikova G."/>
            <person name="Munk A.C."/>
            <person name="Detter J.C."/>
            <person name="Han C."/>
            <person name="Tapia R."/>
            <person name="Land M."/>
            <person name="Hauser L."/>
            <person name="Kyrpides N."/>
            <person name="Ivanova N."/>
            <person name="Pagani I."/>
            <person name="Ritalahtilisa K."/>
            <person name="Loeffler F."/>
            <person name="Woyke T."/>
        </authorList>
    </citation>
    <scope>NUCLEOTIDE SEQUENCE [LARGE SCALE GENOMIC DNA]</scope>
    <source>
        <strain evidence="12">ATCC BAA-1885 / DSM 22778 / Grapes</strain>
    </source>
</reference>
<dbReference type="Proteomes" id="UP000005632">
    <property type="component" value="Chromosome"/>
</dbReference>
<dbReference type="SUPFAM" id="SSF48163">
    <property type="entry name" value="An anticodon-binding domain of class I aminoacyl-tRNA synthetases"/>
    <property type="match status" value="1"/>
</dbReference>
<feature type="short sequence motif" description="'KMSKS' region" evidence="8">
    <location>
        <begin position="252"/>
        <end position="256"/>
    </location>
</feature>
<evidence type="ECO:0000259" key="9">
    <source>
        <dbReference type="Pfam" id="PF00749"/>
    </source>
</evidence>
<dbReference type="GO" id="GO:0004818">
    <property type="term" value="F:glutamate-tRNA ligase activity"/>
    <property type="evidence" value="ECO:0007669"/>
    <property type="project" value="UniProtKB-UniRule"/>
</dbReference>
<accession>G8QYA6</accession>
<dbReference type="InterPro" id="IPR020751">
    <property type="entry name" value="aa-tRNA-synth_I_codon-bd_sub2"/>
</dbReference>
<organism evidence="11 12">
    <name type="scientific">Sphaerochaeta pleomorpha (strain ATCC BAA-1885 / DSM 22778 / Grapes)</name>
    <dbReference type="NCBI Taxonomy" id="158190"/>
    <lineage>
        <taxon>Bacteria</taxon>
        <taxon>Pseudomonadati</taxon>
        <taxon>Spirochaetota</taxon>
        <taxon>Spirochaetia</taxon>
        <taxon>Spirochaetales</taxon>
        <taxon>Sphaerochaetaceae</taxon>
        <taxon>Sphaerochaeta</taxon>
    </lineage>
</organism>
<dbReference type="GO" id="GO:0005524">
    <property type="term" value="F:ATP binding"/>
    <property type="evidence" value="ECO:0007669"/>
    <property type="project" value="UniProtKB-UniRule"/>
</dbReference>
<dbReference type="InterPro" id="IPR033910">
    <property type="entry name" value="GluRS_core"/>
</dbReference>
<dbReference type="Gene3D" id="1.10.8.70">
    <property type="entry name" value="Glutamate-tRNA synthetase, class I, anticodon-binding domain 1"/>
    <property type="match status" value="1"/>
</dbReference>
<dbReference type="InterPro" id="IPR020058">
    <property type="entry name" value="Glu/Gln-tRNA-synth_Ib_cat-dom"/>
</dbReference>
<dbReference type="STRING" id="158190.SpiGrapes_3003"/>
<sequence length="494" mass="56283">MEVRVRYAPSPTGLQHIGGVRTALFNYFFARANGGKFILRVEDTDQERYSDESLQDLYDTLSWLGISWDEGPIVGGPCGPYIQSERFELYKKYAEQLVRDGKAYYCYCSSERLEQLRSEQQAAKSEQQGYDRHCRTLTDEQRSAYERQGIKPVIRLKVPLDGKTTFHDVLMGDITRRNRDVSPDPVLLKSDGFPTYHLANVIDDHMMGITHIMRAQEWIPSGPLHILLYEAFGWEPPLYCHLPMVMGKDGQKLSKRHGSTSVRDFREKGYLPEALMNYVSLVGWSYDGQREFFSKQDLEQLFCLEKINKAPGVFDYKKLDWFNGQYIRQKDDAELSLLLLPYLEKAGFVSLPLTETQQERLSSLVPAVKERMKVLSDVVELSRFLFEEPNLCDPSAFCGKGVDLPTTFTALEKAYAILRNGLETGLEDSIIESQLVDLATSMEIKVNGVFMPIRVAITGSSVSLPLFDSIRLLGQGKTFDRIEKALALLKSEVR</sequence>
<comment type="caution">
    <text evidence="8">Lacks conserved residue(s) required for the propagation of feature annotation.</text>
</comment>
<evidence type="ECO:0000256" key="3">
    <source>
        <dbReference type="ARBA" id="ARBA00022598"/>
    </source>
</evidence>
<dbReference type="InterPro" id="IPR014729">
    <property type="entry name" value="Rossmann-like_a/b/a_fold"/>
</dbReference>
<dbReference type="HAMAP" id="MF_00022">
    <property type="entry name" value="Glu_tRNA_synth_type1"/>
    <property type="match status" value="1"/>
</dbReference>
<evidence type="ECO:0000256" key="5">
    <source>
        <dbReference type="ARBA" id="ARBA00022840"/>
    </source>
</evidence>
<dbReference type="RefSeq" id="WP_014271592.1">
    <property type="nucleotide sequence ID" value="NC_016633.1"/>
</dbReference>
<dbReference type="HOGENOM" id="CLU_015768_6_3_12"/>
<comment type="function">
    <text evidence="8">Catalyzes the attachment of glutamate to tRNA(Glu) in a two-step reaction: glutamate is first activated by ATP to form Glu-AMP and then transferred to the acceptor end of tRNA(Glu).</text>
</comment>
<dbReference type="PRINTS" id="PR00987">
    <property type="entry name" value="TRNASYNTHGLU"/>
</dbReference>
<dbReference type="CDD" id="cd00808">
    <property type="entry name" value="GluRS_core"/>
    <property type="match status" value="1"/>
</dbReference>
<evidence type="ECO:0000256" key="8">
    <source>
        <dbReference type="HAMAP-Rule" id="MF_00022"/>
    </source>
</evidence>
<comment type="subcellular location">
    <subcellularLocation>
        <location evidence="8">Cytoplasm</location>
    </subcellularLocation>
</comment>
<dbReference type="PANTHER" id="PTHR43311">
    <property type="entry name" value="GLUTAMATE--TRNA LIGASE"/>
    <property type="match status" value="1"/>
</dbReference>
<dbReference type="NCBIfam" id="TIGR00464">
    <property type="entry name" value="gltX_bact"/>
    <property type="match status" value="1"/>
</dbReference>
<dbReference type="AlphaFoldDB" id="G8QYA6"/>
<gene>
    <name evidence="8" type="primary">gltX</name>
    <name evidence="11" type="ordered locus">SpiGrapes_3003</name>
</gene>
<feature type="short sequence motif" description="'HIGH' region" evidence="8">
    <location>
        <begin position="9"/>
        <end position="19"/>
    </location>
</feature>
<protein>
    <recommendedName>
        <fullName evidence="8">Glutamate--tRNA ligase</fullName>
        <ecNumber evidence="8">6.1.1.17</ecNumber>
    </recommendedName>
    <alternativeName>
        <fullName evidence="8">Glutamyl-tRNA synthetase</fullName>
        <shortName evidence="8">GluRS</shortName>
    </alternativeName>
</protein>
<keyword evidence="4 8" id="KW-0547">Nucleotide-binding</keyword>
<dbReference type="InterPro" id="IPR020752">
    <property type="entry name" value="Glu-tRNA-synth_I_codon-bd_sub1"/>
</dbReference>
<keyword evidence="2 8" id="KW-0963">Cytoplasm</keyword>
<dbReference type="Gene3D" id="3.40.50.620">
    <property type="entry name" value="HUPs"/>
    <property type="match status" value="1"/>
</dbReference>
<dbReference type="Pfam" id="PF00749">
    <property type="entry name" value="tRNA-synt_1c"/>
    <property type="match status" value="1"/>
</dbReference>
<evidence type="ECO:0000313" key="12">
    <source>
        <dbReference type="Proteomes" id="UP000005632"/>
    </source>
</evidence>
<keyword evidence="3 8" id="KW-0436">Ligase</keyword>
<dbReference type="KEGG" id="sgp:SpiGrapes_3003"/>
<dbReference type="InterPro" id="IPR049940">
    <property type="entry name" value="GluQ/Sye"/>
</dbReference>
<dbReference type="GO" id="GO:0005829">
    <property type="term" value="C:cytosol"/>
    <property type="evidence" value="ECO:0007669"/>
    <property type="project" value="TreeGrafter"/>
</dbReference>
<evidence type="ECO:0000256" key="4">
    <source>
        <dbReference type="ARBA" id="ARBA00022741"/>
    </source>
</evidence>
<evidence type="ECO:0000259" key="10">
    <source>
        <dbReference type="Pfam" id="PF19269"/>
    </source>
</evidence>
<dbReference type="InterPro" id="IPR000924">
    <property type="entry name" value="Glu/Gln-tRNA-synth"/>
</dbReference>
<dbReference type="InterPro" id="IPR004527">
    <property type="entry name" value="Glu-tRNA-ligase_bac/mito"/>
</dbReference>
<dbReference type="PANTHER" id="PTHR43311:SF2">
    <property type="entry name" value="GLUTAMATE--TRNA LIGASE, MITOCHONDRIAL-RELATED"/>
    <property type="match status" value="1"/>
</dbReference>
<comment type="subunit">
    <text evidence="8">Monomer.</text>
</comment>
<comment type="similarity">
    <text evidence="1 8">Belongs to the class-I aminoacyl-tRNA synthetase family. Glutamate--tRNA ligase type 1 subfamily.</text>
</comment>
<evidence type="ECO:0000256" key="1">
    <source>
        <dbReference type="ARBA" id="ARBA00007894"/>
    </source>
</evidence>
<comment type="catalytic activity">
    <reaction evidence="8">
        <text>tRNA(Glu) + L-glutamate + ATP = L-glutamyl-tRNA(Glu) + AMP + diphosphate</text>
        <dbReference type="Rhea" id="RHEA:23540"/>
        <dbReference type="Rhea" id="RHEA-COMP:9663"/>
        <dbReference type="Rhea" id="RHEA-COMP:9680"/>
        <dbReference type="ChEBI" id="CHEBI:29985"/>
        <dbReference type="ChEBI" id="CHEBI:30616"/>
        <dbReference type="ChEBI" id="CHEBI:33019"/>
        <dbReference type="ChEBI" id="CHEBI:78442"/>
        <dbReference type="ChEBI" id="CHEBI:78520"/>
        <dbReference type="ChEBI" id="CHEBI:456215"/>
        <dbReference type="EC" id="6.1.1.17"/>
    </reaction>
</comment>
<feature type="domain" description="Aminoacyl-tRNA synthetase class I anticodon-binding" evidence="10">
    <location>
        <begin position="339"/>
        <end position="486"/>
    </location>
</feature>
<keyword evidence="12" id="KW-1185">Reference proteome</keyword>